<dbReference type="InterPro" id="IPR050565">
    <property type="entry name" value="LYPA1-2/EST-like"/>
</dbReference>
<feature type="domain" description="Phospholipase/carboxylesterase/thioesterase" evidence="12">
    <location>
        <begin position="131"/>
        <end position="344"/>
    </location>
</feature>
<keyword evidence="11" id="KW-0472">Membrane</keyword>
<comment type="function">
    <text evidence="7">Hydrolyzes fatty acids from S-acylated cysteine residues in proteins with a strong preference for palmitoylated G-alpha proteins over other acyl substrates. Mediates the deacylation of G-alpha proteins such as GPA1 in vivo, but has weak or no activity toward palmitoylated Ras proteins. Has weak lysophospholipase activity in vitro; however such activity may not exist in vivo.</text>
</comment>
<dbReference type="STRING" id="200324.A0A2N5W221"/>
<keyword evidence="11" id="KW-0812">Transmembrane</keyword>
<evidence type="ECO:0000259" key="12">
    <source>
        <dbReference type="Pfam" id="PF02230"/>
    </source>
</evidence>
<comment type="catalytic activity">
    <reaction evidence="9">
        <text>S-hexadecanoyl-L-cysteinyl-[protein] + H2O = L-cysteinyl-[protein] + hexadecanoate + H(+)</text>
        <dbReference type="Rhea" id="RHEA:19233"/>
        <dbReference type="Rhea" id="RHEA-COMP:10131"/>
        <dbReference type="Rhea" id="RHEA-COMP:11032"/>
        <dbReference type="ChEBI" id="CHEBI:7896"/>
        <dbReference type="ChEBI" id="CHEBI:15377"/>
        <dbReference type="ChEBI" id="CHEBI:15378"/>
        <dbReference type="ChEBI" id="CHEBI:29950"/>
        <dbReference type="ChEBI" id="CHEBI:74151"/>
        <dbReference type="EC" id="3.1.2.22"/>
    </reaction>
</comment>
<evidence type="ECO:0000313" key="16">
    <source>
        <dbReference type="Proteomes" id="UP000235392"/>
    </source>
</evidence>
<dbReference type="Proteomes" id="UP000235388">
    <property type="component" value="Unassembled WGS sequence"/>
</dbReference>
<name>A0A2N5W221_9BASI</name>
<protein>
    <recommendedName>
        <fullName evidence="3">Acyl-protein thioesterase 1</fullName>
        <ecNumber evidence="2">3.1.2.22</ecNumber>
    </recommendedName>
    <alternativeName>
        <fullName evidence="8">Palmitoyl-protein hydrolase</fullName>
    </alternativeName>
</protein>
<keyword evidence="5" id="KW-0378">Hydrolase</keyword>
<evidence type="ECO:0000256" key="11">
    <source>
        <dbReference type="SAM" id="Phobius"/>
    </source>
</evidence>
<dbReference type="EC" id="3.1.2.22" evidence="2"/>
<sequence length="357" mass="40118">MNHFRDSPVDTSQRLLPTVPPNSPAGSANGPPPGARNLTGGSQPLKPAMSIFNQSSLRVALAGTAFILSLVLWHHLYLEYHSSLLLAQRDPVRPAINETAEPRGGNQSTSLHESWLEEELKPLEYKVLPAVSKPNNWTCLLLHGLGDHQASDSFLLREALLRLHPEIFEPISFIVPLADLLPITVFSGQLRPAWFDIRNWSHIHQDEDIPNMNINVRRLIHIINRNNLDTSRTIIAGFSQGAVMSLLLGLTLEQPPASLIMLSGFLPMPSHLERLFSRPTGTAARRTSHLHWLHGERDPYFPLAFAQEGFRQLQQLALFPSRNLRFSKLNNLDHHWSIQELNLLASDLHRILPTTPP</sequence>
<evidence type="ECO:0000256" key="9">
    <source>
        <dbReference type="ARBA" id="ARBA00047337"/>
    </source>
</evidence>
<dbReference type="InterPro" id="IPR003140">
    <property type="entry name" value="PLipase/COase/thioEstase"/>
</dbReference>
<dbReference type="OrthoDB" id="2506865at2759"/>
<dbReference type="Gene3D" id="3.40.50.1820">
    <property type="entry name" value="alpha/beta hydrolase"/>
    <property type="match status" value="1"/>
</dbReference>
<evidence type="ECO:0000313" key="15">
    <source>
        <dbReference type="Proteomes" id="UP000235388"/>
    </source>
</evidence>
<dbReference type="GO" id="GO:0005737">
    <property type="term" value="C:cytoplasm"/>
    <property type="evidence" value="ECO:0007669"/>
    <property type="project" value="TreeGrafter"/>
</dbReference>
<dbReference type="SUPFAM" id="SSF53474">
    <property type="entry name" value="alpha/beta-Hydrolases"/>
    <property type="match status" value="1"/>
</dbReference>
<evidence type="ECO:0000256" key="6">
    <source>
        <dbReference type="ARBA" id="ARBA00022832"/>
    </source>
</evidence>
<feature type="region of interest" description="Disordered" evidence="10">
    <location>
        <begin position="1"/>
        <end position="42"/>
    </location>
</feature>
<keyword evidence="11" id="KW-1133">Transmembrane helix</keyword>
<evidence type="ECO:0000256" key="7">
    <source>
        <dbReference type="ARBA" id="ARBA00029392"/>
    </source>
</evidence>
<evidence type="ECO:0000256" key="10">
    <source>
        <dbReference type="SAM" id="MobiDB-lite"/>
    </source>
</evidence>
<comment type="caution">
    <text evidence="14">The sequence shown here is derived from an EMBL/GenBank/DDBJ whole genome shotgun (WGS) entry which is preliminary data.</text>
</comment>
<keyword evidence="15" id="KW-1185">Reference proteome</keyword>
<dbReference type="GO" id="GO:0008474">
    <property type="term" value="F:palmitoyl-(protein) hydrolase activity"/>
    <property type="evidence" value="ECO:0007669"/>
    <property type="project" value="UniProtKB-EC"/>
</dbReference>
<keyword evidence="4" id="KW-0719">Serine esterase</keyword>
<comment type="similarity">
    <text evidence="1">Belongs to the AB hydrolase superfamily. AB hydrolase 2 family.</text>
</comment>
<dbReference type="Proteomes" id="UP000235392">
    <property type="component" value="Unassembled WGS sequence"/>
</dbReference>
<gene>
    <name evidence="14" type="ORF">PCANC_04075</name>
    <name evidence="13" type="ORF">PCASD_10493</name>
</gene>
<keyword evidence="6" id="KW-0443">Lipid metabolism</keyword>
<reference evidence="15 16" key="1">
    <citation type="submission" date="2017-11" db="EMBL/GenBank/DDBJ databases">
        <title>De novo assembly and phasing of dikaryotic genomes from two isolates of Puccinia coronata f. sp. avenae, the causal agent of oat crown rust.</title>
        <authorList>
            <person name="Miller M.E."/>
            <person name="Zhang Y."/>
            <person name="Omidvar V."/>
            <person name="Sperschneider J."/>
            <person name="Schwessinger B."/>
            <person name="Raley C."/>
            <person name="Palmer J.M."/>
            <person name="Garnica D."/>
            <person name="Upadhyaya N."/>
            <person name="Rathjen J."/>
            <person name="Taylor J.M."/>
            <person name="Park R.F."/>
            <person name="Dodds P.N."/>
            <person name="Hirsch C.D."/>
            <person name="Kianian S.F."/>
            <person name="Figueroa M."/>
        </authorList>
    </citation>
    <scope>NUCLEOTIDE SEQUENCE [LARGE SCALE GENOMIC DNA]</scope>
    <source>
        <strain evidence="14">12NC29</strain>
        <strain evidence="13">12SD80</strain>
    </source>
</reference>
<dbReference type="Pfam" id="PF02230">
    <property type="entry name" value="Abhydrolase_2"/>
    <property type="match status" value="1"/>
</dbReference>
<dbReference type="GO" id="GO:0052689">
    <property type="term" value="F:carboxylic ester hydrolase activity"/>
    <property type="evidence" value="ECO:0007669"/>
    <property type="project" value="UniProtKB-KW"/>
</dbReference>
<dbReference type="PANTHER" id="PTHR10655">
    <property type="entry name" value="LYSOPHOSPHOLIPASE-RELATED"/>
    <property type="match status" value="1"/>
</dbReference>
<evidence type="ECO:0000256" key="4">
    <source>
        <dbReference type="ARBA" id="ARBA00022487"/>
    </source>
</evidence>
<evidence type="ECO:0000256" key="2">
    <source>
        <dbReference type="ARBA" id="ARBA00012423"/>
    </source>
</evidence>
<evidence type="ECO:0000313" key="14">
    <source>
        <dbReference type="EMBL" id="PLW56299.1"/>
    </source>
</evidence>
<evidence type="ECO:0000256" key="8">
    <source>
        <dbReference type="ARBA" id="ARBA00031195"/>
    </source>
</evidence>
<keyword evidence="6" id="KW-0276">Fatty acid metabolism</keyword>
<evidence type="ECO:0000313" key="13">
    <source>
        <dbReference type="EMBL" id="PLW24241.1"/>
    </source>
</evidence>
<evidence type="ECO:0000256" key="1">
    <source>
        <dbReference type="ARBA" id="ARBA00006499"/>
    </source>
</evidence>
<dbReference type="EMBL" id="PGCI01000613">
    <property type="protein sequence ID" value="PLW24241.1"/>
    <property type="molecule type" value="Genomic_DNA"/>
</dbReference>
<dbReference type="EMBL" id="PGCJ01000022">
    <property type="protein sequence ID" value="PLW56299.1"/>
    <property type="molecule type" value="Genomic_DNA"/>
</dbReference>
<evidence type="ECO:0000256" key="5">
    <source>
        <dbReference type="ARBA" id="ARBA00022801"/>
    </source>
</evidence>
<dbReference type="AlphaFoldDB" id="A0A2N5W221"/>
<feature type="transmembrane region" description="Helical" evidence="11">
    <location>
        <begin position="59"/>
        <end position="78"/>
    </location>
</feature>
<organism evidence="14 15">
    <name type="scientific">Puccinia coronata f. sp. avenae</name>
    <dbReference type="NCBI Taxonomy" id="200324"/>
    <lineage>
        <taxon>Eukaryota</taxon>
        <taxon>Fungi</taxon>
        <taxon>Dikarya</taxon>
        <taxon>Basidiomycota</taxon>
        <taxon>Pucciniomycotina</taxon>
        <taxon>Pucciniomycetes</taxon>
        <taxon>Pucciniales</taxon>
        <taxon>Pucciniaceae</taxon>
        <taxon>Puccinia</taxon>
    </lineage>
</organism>
<accession>A0A2N5W221</accession>
<proteinExistence type="inferred from homology"/>
<dbReference type="GO" id="GO:0006631">
    <property type="term" value="P:fatty acid metabolic process"/>
    <property type="evidence" value="ECO:0007669"/>
    <property type="project" value="UniProtKB-KW"/>
</dbReference>
<evidence type="ECO:0000256" key="3">
    <source>
        <dbReference type="ARBA" id="ARBA00014923"/>
    </source>
</evidence>
<dbReference type="PANTHER" id="PTHR10655:SF17">
    <property type="entry name" value="LYSOPHOSPHOLIPASE-LIKE PROTEIN 1"/>
    <property type="match status" value="1"/>
</dbReference>
<dbReference type="InterPro" id="IPR029058">
    <property type="entry name" value="AB_hydrolase_fold"/>
</dbReference>